<proteinExistence type="predicted"/>
<keyword evidence="7" id="KW-1185">Reference proteome</keyword>
<gene>
    <name evidence="6" type="ORF">FMEXI_11294</name>
</gene>
<evidence type="ECO:0000256" key="3">
    <source>
        <dbReference type="ARBA" id="ARBA00023015"/>
    </source>
</evidence>
<evidence type="ECO:0000313" key="7">
    <source>
        <dbReference type="Proteomes" id="UP000522262"/>
    </source>
</evidence>
<accession>A0A8H5MLF5</accession>
<sequence>MQACFLLSTLAGSDGDSTQETICSAMASRIAQVTGLPHKLSHDPLQREIELRVWSSIYMLDVWNTTGRNIKPTILFDPNWPWPAEERVFDSMRYGDANGNKALLDKSMTPSSSVWGHMIPLTYIKSKIHDLNCSLRELPELGSQAMQSIEELSTELSLWVAKLPPRLLENEQNIAYFASIGRGRVFVALHVGQDLELFHLR</sequence>
<keyword evidence="5" id="KW-0539">Nucleus</keyword>
<dbReference type="EMBL" id="JAAOAM010000301">
    <property type="protein sequence ID" value="KAF5534441.1"/>
    <property type="molecule type" value="Genomic_DNA"/>
</dbReference>
<name>A0A8H5MLF5_9HYPO</name>
<dbReference type="AlphaFoldDB" id="A0A8H5MLF5"/>
<dbReference type="GO" id="GO:0046872">
    <property type="term" value="F:metal ion binding"/>
    <property type="evidence" value="ECO:0007669"/>
    <property type="project" value="UniProtKB-KW"/>
</dbReference>
<comment type="caution">
    <text evidence="6">The sequence shown here is derived from an EMBL/GenBank/DDBJ whole genome shotgun (WGS) entry which is preliminary data.</text>
</comment>
<reference evidence="6 7" key="1">
    <citation type="submission" date="2020-05" db="EMBL/GenBank/DDBJ databases">
        <title>Identification and distribution of gene clusters putatively required for synthesis of sphingolipid metabolism inhibitors in phylogenetically diverse species of the filamentous fungus Fusarium.</title>
        <authorList>
            <person name="Kim H.-S."/>
            <person name="Busman M."/>
            <person name="Brown D.W."/>
            <person name="Divon H."/>
            <person name="Uhlig S."/>
            <person name="Proctor R.H."/>
        </authorList>
    </citation>
    <scope>NUCLEOTIDE SEQUENCE [LARGE SCALE GENOMIC DNA]</scope>
    <source>
        <strain evidence="6 7">NRRL 53147</strain>
    </source>
</reference>
<comment type="subcellular location">
    <subcellularLocation>
        <location evidence="1">Nucleus</location>
    </subcellularLocation>
</comment>
<evidence type="ECO:0000256" key="4">
    <source>
        <dbReference type="ARBA" id="ARBA00023163"/>
    </source>
</evidence>
<keyword evidence="3" id="KW-0805">Transcription regulation</keyword>
<dbReference type="GO" id="GO:0000981">
    <property type="term" value="F:DNA-binding transcription factor activity, RNA polymerase II-specific"/>
    <property type="evidence" value="ECO:0007669"/>
    <property type="project" value="InterPro"/>
</dbReference>
<evidence type="ECO:0000256" key="5">
    <source>
        <dbReference type="ARBA" id="ARBA00023242"/>
    </source>
</evidence>
<dbReference type="PANTHER" id="PTHR47338:SF16">
    <property type="entry name" value="TRANSCRIPTION FACTOR, PUTATIVE (AFU_ORTHOLOGUE AFUA_2G09360)-RELATED"/>
    <property type="match status" value="1"/>
</dbReference>
<protein>
    <recommendedName>
        <fullName evidence="8">Transcription factor domain-containing protein</fullName>
    </recommendedName>
</protein>
<keyword evidence="2" id="KW-0479">Metal-binding</keyword>
<dbReference type="GO" id="GO:0005634">
    <property type="term" value="C:nucleus"/>
    <property type="evidence" value="ECO:0007669"/>
    <property type="project" value="UniProtKB-SubCell"/>
</dbReference>
<dbReference type="PANTHER" id="PTHR47338">
    <property type="entry name" value="ZN(II)2CYS6 TRANSCRIPTION FACTOR (EUROFUNG)-RELATED"/>
    <property type="match status" value="1"/>
</dbReference>
<keyword evidence="4" id="KW-0804">Transcription</keyword>
<organism evidence="6 7">
    <name type="scientific">Fusarium mexicanum</name>
    <dbReference type="NCBI Taxonomy" id="751941"/>
    <lineage>
        <taxon>Eukaryota</taxon>
        <taxon>Fungi</taxon>
        <taxon>Dikarya</taxon>
        <taxon>Ascomycota</taxon>
        <taxon>Pezizomycotina</taxon>
        <taxon>Sordariomycetes</taxon>
        <taxon>Hypocreomycetidae</taxon>
        <taxon>Hypocreales</taxon>
        <taxon>Nectriaceae</taxon>
        <taxon>Fusarium</taxon>
        <taxon>Fusarium fujikuroi species complex</taxon>
    </lineage>
</organism>
<evidence type="ECO:0000313" key="6">
    <source>
        <dbReference type="EMBL" id="KAF5534441.1"/>
    </source>
</evidence>
<evidence type="ECO:0000256" key="2">
    <source>
        <dbReference type="ARBA" id="ARBA00022723"/>
    </source>
</evidence>
<dbReference type="CDD" id="cd12148">
    <property type="entry name" value="fungal_TF_MHR"/>
    <property type="match status" value="1"/>
</dbReference>
<evidence type="ECO:0000256" key="1">
    <source>
        <dbReference type="ARBA" id="ARBA00004123"/>
    </source>
</evidence>
<dbReference type="Proteomes" id="UP000522262">
    <property type="component" value="Unassembled WGS sequence"/>
</dbReference>
<dbReference type="InterPro" id="IPR050815">
    <property type="entry name" value="TF_fung"/>
</dbReference>
<evidence type="ECO:0008006" key="8">
    <source>
        <dbReference type="Google" id="ProtNLM"/>
    </source>
</evidence>